<reference evidence="2 3" key="1">
    <citation type="submission" date="2022-09" db="EMBL/GenBank/DDBJ databases">
        <title>The outer-membrane cytochrome OmcA is essential for infection of Shewanella oneidensis by a zebrafish-associated bacteriophage.</title>
        <authorList>
            <person name="Grenfell A.W."/>
            <person name="Intile P."/>
            <person name="Mcfarlane J."/>
            <person name="Leung D."/>
            <person name="Abdalla K."/>
            <person name="Wold M."/>
            <person name="Kees E."/>
            <person name="Gralnick J."/>
        </authorList>
    </citation>
    <scope>NUCLEOTIDE SEQUENCE [LARGE SCALE GENOMIC DNA]</scope>
    <source>
        <strain evidence="2 3">NF-5</strain>
    </source>
</reference>
<evidence type="ECO:0000313" key="2">
    <source>
        <dbReference type="EMBL" id="MDI5832296.1"/>
    </source>
</evidence>
<dbReference type="Proteomes" id="UP001159075">
    <property type="component" value="Unassembled WGS sequence"/>
</dbReference>
<comment type="caution">
    <text evidence="2">The sequence shown here is derived from an EMBL/GenBank/DDBJ whole genome shotgun (WGS) entry which is preliminary data.</text>
</comment>
<protein>
    <recommendedName>
        <fullName evidence="1">DUF6538 domain-containing protein</fullName>
    </recommendedName>
</protein>
<gene>
    <name evidence="2" type="ORF">ODY93_12020</name>
</gene>
<proteinExistence type="predicted"/>
<organism evidence="2 3">
    <name type="scientific">Shewanella xiamenensis</name>
    <dbReference type="NCBI Taxonomy" id="332186"/>
    <lineage>
        <taxon>Bacteria</taxon>
        <taxon>Pseudomonadati</taxon>
        <taxon>Pseudomonadota</taxon>
        <taxon>Gammaproteobacteria</taxon>
        <taxon>Alteromonadales</taxon>
        <taxon>Shewanellaceae</taxon>
        <taxon>Shewanella</taxon>
    </lineage>
</organism>
<dbReference type="InterPro" id="IPR046668">
    <property type="entry name" value="DUF6538"/>
</dbReference>
<dbReference type="EMBL" id="JAOTLW010000011">
    <property type="protein sequence ID" value="MDI5832296.1"/>
    <property type="molecule type" value="Genomic_DNA"/>
</dbReference>
<dbReference type="RefSeq" id="WP_282679398.1">
    <property type="nucleotide sequence ID" value="NZ_JAOTLW010000011.1"/>
</dbReference>
<accession>A0ABT6UCU0</accession>
<sequence length="139" mass="15807">MRHLQCRNGVFYFRYRLPKHLVAIAGKTEIKHSLFTTSDEIAIGLIAPKLALLRKIKLMSSVPNKQVLIALFTELTNYDFADSLKRHQRDEQGEYATAWEVVQSEIGDSLADGGDSFDPSDFGIETPYPSDIKEIIRDY</sequence>
<evidence type="ECO:0000313" key="3">
    <source>
        <dbReference type="Proteomes" id="UP001159075"/>
    </source>
</evidence>
<feature type="domain" description="DUF6538" evidence="1">
    <location>
        <begin position="3"/>
        <end position="46"/>
    </location>
</feature>
<keyword evidence="3" id="KW-1185">Reference proteome</keyword>
<name>A0ABT6UCU0_9GAMM</name>
<evidence type="ECO:0000259" key="1">
    <source>
        <dbReference type="Pfam" id="PF20172"/>
    </source>
</evidence>
<dbReference type="Pfam" id="PF20172">
    <property type="entry name" value="DUF6538"/>
    <property type="match status" value="1"/>
</dbReference>